<dbReference type="GO" id="GO:0003676">
    <property type="term" value="F:nucleic acid binding"/>
    <property type="evidence" value="ECO:0007669"/>
    <property type="project" value="InterPro"/>
</dbReference>
<reference evidence="3" key="1">
    <citation type="submission" date="2017-09" db="EMBL/GenBank/DDBJ databases">
        <title>Depth-based differentiation of microbial function through sediment-hosted aquifers and enrichment of novel symbionts in the deep terrestrial subsurface.</title>
        <authorList>
            <person name="Probst A.J."/>
            <person name="Ladd B."/>
            <person name="Jarett J.K."/>
            <person name="Geller-Mcgrath D.E."/>
            <person name="Sieber C.M.K."/>
            <person name="Emerson J.B."/>
            <person name="Anantharaman K."/>
            <person name="Thomas B.C."/>
            <person name="Malmstrom R."/>
            <person name="Stieglmeier M."/>
            <person name="Klingl A."/>
            <person name="Woyke T."/>
            <person name="Ryan C.M."/>
            <person name="Banfield J.F."/>
        </authorList>
    </citation>
    <scope>NUCLEOTIDE SEQUENCE [LARGE SCALE GENOMIC DNA]</scope>
</reference>
<dbReference type="Gene3D" id="3.30.420.10">
    <property type="entry name" value="Ribonuclease H-like superfamily/Ribonuclease H"/>
    <property type="match status" value="1"/>
</dbReference>
<organism evidence="2 3">
    <name type="scientific">Candidatus Roizmanbacteria bacterium CG10_big_fil_rev_8_21_14_0_10_39_6</name>
    <dbReference type="NCBI Taxonomy" id="1974853"/>
    <lineage>
        <taxon>Bacteria</taxon>
        <taxon>Candidatus Roizmaniibacteriota</taxon>
    </lineage>
</organism>
<dbReference type="InterPro" id="IPR036397">
    <property type="entry name" value="RNaseH_sf"/>
</dbReference>
<evidence type="ECO:0000313" key="3">
    <source>
        <dbReference type="Proteomes" id="UP000229554"/>
    </source>
</evidence>
<protein>
    <recommendedName>
        <fullName evidence="1">YprB ribonuclease H-like domain-containing protein</fullName>
    </recommendedName>
</protein>
<feature type="domain" description="YprB ribonuclease H-like" evidence="1">
    <location>
        <begin position="7"/>
        <end position="151"/>
    </location>
</feature>
<comment type="caution">
    <text evidence="2">The sequence shown here is derived from an EMBL/GenBank/DDBJ whole genome shotgun (WGS) entry which is preliminary data.</text>
</comment>
<dbReference type="AlphaFoldDB" id="A0A2M8KT34"/>
<sequence length="192" mass="21889">MLQPVVIDIETKHSFREVNNDYKKLGVSVVAAYDFATKKMFTYLESELSKLFHLLEHSSLIIGYNIHHFDLVVLNEYYVGNILELPHFDLLDDIKNLLGKRLPLDDLVQATLGKGKSGHGLHAIELYRQGKIEELSAYCGDDVLLTKELLDYGVSNGYVYYPDIPRKKMLSVDWKSKIDIGQNSTHNLTLGF</sequence>
<dbReference type="InterPro" id="IPR012337">
    <property type="entry name" value="RNaseH-like_sf"/>
</dbReference>
<gene>
    <name evidence="2" type="ORF">COU88_01350</name>
</gene>
<proteinExistence type="predicted"/>
<dbReference type="InterPro" id="IPR038720">
    <property type="entry name" value="YprB_RNase_H-like_dom"/>
</dbReference>
<dbReference type="SUPFAM" id="SSF53098">
    <property type="entry name" value="Ribonuclease H-like"/>
    <property type="match status" value="1"/>
</dbReference>
<accession>A0A2M8KT34</accession>
<dbReference type="EMBL" id="PFED01000054">
    <property type="protein sequence ID" value="PJE63094.1"/>
    <property type="molecule type" value="Genomic_DNA"/>
</dbReference>
<evidence type="ECO:0000259" key="1">
    <source>
        <dbReference type="Pfam" id="PF13482"/>
    </source>
</evidence>
<evidence type="ECO:0000313" key="2">
    <source>
        <dbReference type="EMBL" id="PJE63094.1"/>
    </source>
</evidence>
<name>A0A2M8KT34_9BACT</name>
<dbReference type="Pfam" id="PF13482">
    <property type="entry name" value="RNase_H_2"/>
    <property type="match status" value="1"/>
</dbReference>
<dbReference type="Proteomes" id="UP000229554">
    <property type="component" value="Unassembled WGS sequence"/>
</dbReference>